<keyword evidence="2" id="KW-0472">Membrane</keyword>
<keyword evidence="4" id="KW-1185">Reference proteome</keyword>
<accession>A0A9W6SJ91</accession>
<organism evidence="3 4">
    <name type="scientific">Actinorhabdospora filicis</name>
    <dbReference type="NCBI Taxonomy" id="1785913"/>
    <lineage>
        <taxon>Bacteria</taxon>
        <taxon>Bacillati</taxon>
        <taxon>Actinomycetota</taxon>
        <taxon>Actinomycetes</taxon>
        <taxon>Micromonosporales</taxon>
        <taxon>Micromonosporaceae</taxon>
        <taxon>Actinorhabdospora</taxon>
    </lineage>
</organism>
<evidence type="ECO:0000313" key="4">
    <source>
        <dbReference type="Proteomes" id="UP001165079"/>
    </source>
</evidence>
<feature type="transmembrane region" description="Helical" evidence="2">
    <location>
        <begin position="42"/>
        <end position="61"/>
    </location>
</feature>
<keyword evidence="2" id="KW-1133">Transmembrane helix</keyword>
<evidence type="ECO:0000256" key="2">
    <source>
        <dbReference type="SAM" id="Phobius"/>
    </source>
</evidence>
<feature type="region of interest" description="Disordered" evidence="1">
    <location>
        <begin position="69"/>
        <end position="91"/>
    </location>
</feature>
<gene>
    <name evidence="3" type="ORF">Afil01_18150</name>
</gene>
<name>A0A9W6SJ91_9ACTN</name>
<dbReference type="EMBL" id="BSTX01000001">
    <property type="protein sequence ID" value="GLZ77008.1"/>
    <property type="molecule type" value="Genomic_DNA"/>
</dbReference>
<proteinExistence type="predicted"/>
<dbReference type="AlphaFoldDB" id="A0A9W6SJ91"/>
<dbReference type="RefSeq" id="WP_285662146.1">
    <property type="nucleotide sequence ID" value="NZ_BSTX01000001.1"/>
</dbReference>
<evidence type="ECO:0000313" key="3">
    <source>
        <dbReference type="EMBL" id="GLZ77008.1"/>
    </source>
</evidence>
<protein>
    <submittedName>
        <fullName evidence="3">Uncharacterized protein</fullName>
    </submittedName>
</protein>
<evidence type="ECO:0000256" key="1">
    <source>
        <dbReference type="SAM" id="MobiDB-lite"/>
    </source>
</evidence>
<sequence>MSPQTRPATSRDVSVLSGFVLFCGFVAEIWSLVWVFTGNDKAVPIAIVGIGLALCGIGIRLHPARSTPPAPLLAARTAPAAPPADTPNGER</sequence>
<reference evidence="3" key="1">
    <citation type="submission" date="2023-03" db="EMBL/GenBank/DDBJ databases">
        <title>Actinorhabdospora filicis NBRC 111898.</title>
        <authorList>
            <person name="Ichikawa N."/>
            <person name="Sato H."/>
            <person name="Tonouchi N."/>
        </authorList>
    </citation>
    <scope>NUCLEOTIDE SEQUENCE</scope>
    <source>
        <strain evidence="3">NBRC 111898</strain>
    </source>
</reference>
<keyword evidence="2" id="KW-0812">Transmembrane</keyword>
<feature type="transmembrane region" description="Helical" evidence="2">
    <location>
        <begin position="12"/>
        <end position="36"/>
    </location>
</feature>
<comment type="caution">
    <text evidence="3">The sequence shown here is derived from an EMBL/GenBank/DDBJ whole genome shotgun (WGS) entry which is preliminary data.</text>
</comment>
<dbReference type="Proteomes" id="UP001165079">
    <property type="component" value="Unassembled WGS sequence"/>
</dbReference>